<evidence type="ECO:0000313" key="4">
    <source>
        <dbReference type="Proteomes" id="UP000290572"/>
    </source>
</evidence>
<keyword evidence="4" id="KW-1185">Reference proteome</keyword>
<feature type="transmembrane region" description="Helical" evidence="2">
    <location>
        <begin position="249"/>
        <end position="271"/>
    </location>
</feature>
<evidence type="ECO:0000313" key="3">
    <source>
        <dbReference type="EMBL" id="RXN08438.1"/>
    </source>
</evidence>
<keyword evidence="2" id="KW-0812">Transmembrane</keyword>
<comment type="similarity">
    <text evidence="1">Belongs to the apolipoprotein L family.</text>
</comment>
<accession>A0A498LJA9</accession>
<dbReference type="Pfam" id="PF05461">
    <property type="entry name" value="ApoL"/>
    <property type="match status" value="1"/>
</dbReference>
<evidence type="ECO:0000256" key="1">
    <source>
        <dbReference type="ARBA" id="ARBA00010090"/>
    </source>
</evidence>
<keyword evidence="2" id="KW-1133">Transmembrane helix</keyword>
<protein>
    <submittedName>
        <fullName evidence="3">Apolipo L4-like protein</fullName>
    </submittedName>
</protein>
<dbReference type="Proteomes" id="UP000290572">
    <property type="component" value="Unassembled WGS sequence"/>
</dbReference>
<gene>
    <name evidence="3" type="ORF">ROHU_031860</name>
</gene>
<dbReference type="InterPro" id="IPR008405">
    <property type="entry name" value="ApoL"/>
</dbReference>
<dbReference type="GO" id="GO:0042157">
    <property type="term" value="P:lipoprotein metabolic process"/>
    <property type="evidence" value="ECO:0007669"/>
    <property type="project" value="InterPro"/>
</dbReference>
<dbReference type="EMBL" id="QBIY01013311">
    <property type="protein sequence ID" value="RXN08438.1"/>
    <property type="molecule type" value="Genomic_DNA"/>
</dbReference>
<keyword evidence="2" id="KW-0472">Membrane</keyword>
<feature type="transmembrane region" description="Helical" evidence="2">
    <location>
        <begin position="277"/>
        <end position="296"/>
    </location>
</feature>
<proteinExistence type="inferred from homology"/>
<dbReference type="PANTHER" id="PTHR14096">
    <property type="entry name" value="APOLIPOPROTEIN L"/>
    <property type="match status" value="1"/>
</dbReference>
<sequence>MRLRAQLVDRLAAYVEDTLDYIETVRVFCDQEQKWTSERKAELDKMRDINENQQEGNLGAVITDTLKGLEKLEPFLDAVEKLTVTSQHVFRGQIFLLWGKSPEIVQLVITNANTDAPVLILFKRNAKTFFQPLLNNVNVLIFQLNNYVLKTKQLCSRMRRRRETGQPSVKLILRASENDMNQMLDHLKQLREIRMDEHTRLAYLFQEDAQKFTDVFGERRSRMWQLLSDLEDTAVHLDRMKKGASISTVVGSSVGIIGGVLSVLGVVLIPVTAGTSLGLTVAGAGLGGVSVVNALATDSTEMAVNSHHEHKAQSYLKSFKDDMIKIEDCLNELVNSERPLVQPSGVDAAKIARLTGEVIRGGVNVLDEVAAIPLYKSTKAISVAMRELNTARNIPQVATYLSRTEQVAKAKMMTTVRVVGRISGIINFLFIGLDGYSIYEASKNLAQGSETEVSKLIRSRAVLWKSELEACEKMYDSLRIGKETISKRQEILEKPLFL</sequence>
<dbReference type="AlphaFoldDB" id="A0A498LJA9"/>
<dbReference type="STRING" id="84645.A0A498LJA9"/>
<comment type="caution">
    <text evidence="3">The sequence shown here is derived from an EMBL/GenBank/DDBJ whole genome shotgun (WGS) entry which is preliminary data.</text>
</comment>
<name>A0A498LJA9_LABRO</name>
<dbReference type="GO" id="GO:0008289">
    <property type="term" value="F:lipid binding"/>
    <property type="evidence" value="ECO:0007669"/>
    <property type="project" value="InterPro"/>
</dbReference>
<dbReference type="GO" id="GO:0006869">
    <property type="term" value="P:lipid transport"/>
    <property type="evidence" value="ECO:0007669"/>
    <property type="project" value="InterPro"/>
</dbReference>
<organism evidence="3 4">
    <name type="scientific">Labeo rohita</name>
    <name type="common">Indian major carp</name>
    <name type="synonym">Cyprinus rohita</name>
    <dbReference type="NCBI Taxonomy" id="84645"/>
    <lineage>
        <taxon>Eukaryota</taxon>
        <taxon>Metazoa</taxon>
        <taxon>Chordata</taxon>
        <taxon>Craniata</taxon>
        <taxon>Vertebrata</taxon>
        <taxon>Euteleostomi</taxon>
        <taxon>Actinopterygii</taxon>
        <taxon>Neopterygii</taxon>
        <taxon>Teleostei</taxon>
        <taxon>Ostariophysi</taxon>
        <taxon>Cypriniformes</taxon>
        <taxon>Cyprinidae</taxon>
        <taxon>Labeoninae</taxon>
        <taxon>Labeonini</taxon>
        <taxon>Labeo</taxon>
    </lineage>
</organism>
<dbReference type="GO" id="GO:0005576">
    <property type="term" value="C:extracellular region"/>
    <property type="evidence" value="ECO:0007669"/>
    <property type="project" value="InterPro"/>
</dbReference>
<dbReference type="PANTHER" id="PTHR14096:SF57">
    <property type="entry name" value="APOLIPOPROTEIN L4"/>
    <property type="match status" value="1"/>
</dbReference>
<feature type="transmembrane region" description="Helical" evidence="2">
    <location>
        <begin position="418"/>
        <end position="439"/>
    </location>
</feature>
<evidence type="ECO:0000256" key="2">
    <source>
        <dbReference type="SAM" id="Phobius"/>
    </source>
</evidence>
<reference evidence="3 4" key="1">
    <citation type="submission" date="2018-03" db="EMBL/GenBank/DDBJ databases">
        <title>Draft genome sequence of Rohu Carp (Labeo rohita).</title>
        <authorList>
            <person name="Das P."/>
            <person name="Kushwaha B."/>
            <person name="Joshi C.G."/>
            <person name="Kumar D."/>
            <person name="Nagpure N.S."/>
            <person name="Sahoo L."/>
            <person name="Das S.P."/>
            <person name="Bit A."/>
            <person name="Patnaik S."/>
            <person name="Meher P.K."/>
            <person name="Jayasankar P."/>
            <person name="Koringa P.G."/>
            <person name="Patel N.V."/>
            <person name="Hinsu A.T."/>
            <person name="Kumar R."/>
            <person name="Pandey M."/>
            <person name="Agarwal S."/>
            <person name="Srivastava S."/>
            <person name="Singh M."/>
            <person name="Iquebal M.A."/>
            <person name="Jaiswal S."/>
            <person name="Angadi U.B."/>
            <person name="Kumar N."/>
            <person name="Raza M."/>
            <person name="Shah T.M."/>
            <person name="Rai A."/>
            <person name="Jena J.K."/>
        </authorList>
    </citation>
    <scope>NUCLEOTIDE SEQUENCE [LARGE SCALE GENOMIC DNA]</scope>
    <source>
        <strain evidence="3">DASCIFA01</strain>
        <tissue evidence="3">Testis</tissue>
    </source>
</reference>
<dbReference type="GO" id="GO:0016020">
    <property type="term" value="C:membrane"/>
    <property type="evidence" value="ECO:0007669"/>
    <property type="project" value="TreeGrafter"/>
</dbReference>